<sequence length="85" mass="9293">MLISRADVTDIWFEEGEALVIVEDSVIRLSPLAVAIWGVLETPSELEELGSELEALIGPPPQGNMIEILTTSIEDLSRHHVLTVS</sequence>
<organism evidence="1 2">
    <name type="scientific">Cutibacterium avidum</name>
    <dbReference type="NCBI Taxonomy" id="33010"/>
    <lineage>
        <taxon>Bacteria</taxon>
        <taxon>Bacillati</taxon>
        <taxon>Actinomycetota</taxon>
        <taxon>Actinomycetes</taxon>
        <taxon>Propionibacteriales</taxon>
        <taxon>Propionibacteriaceae</taxon>
        <taxon>Cutibacterium</taxon>
    </lineage>
</organism>
<reference evidence="1 2" key="1">
    <citation type="submission" date="2017-07" db="EMBL/GenBank/DDBJ databases">
        <authorList>
            <person name="Sun Z.S."/>
            <person name="Albrecht U."/>
            <person name="Echele G."/>
            <person name="Lee C.C."/>
        </authorList>
    </citation>
    <scope>NUCLEOTIDE SEQUENCE [LARGE SCALE GENOMIC DNA]</scope>
    <source>
        <strain evidence="1 2">P16-029</strain>
    </source>
</reference>
<dbReference type="Proteomes" id="UP000259211">
    <property type="component" value="Unassembled WGS sequence"/>
</dbReference>
<accession>A0A3E2DN98</accession>
<comment type="caution">
    <text evidence="1">The sequence shown here is derived from an EMBL/GenBank/DDBJ whole genome shotgun (WGS) entry which is preliminary data.</text>
</comment>
<evidence type="ECO:0000313" key="2">
    <source>
        <dbReference type="Proteomes" id="UP000259211"/>
    </source>
</evidence>
<dbReference type="RefSeq" id="WP_065673029.1">
    <property type="nucleotide sequence ID" value="NZ_JAQDJS010000019.1"/>
</dbReference>
<proteinExistence type="predicted"/>
<evidence type="ECO:0000313" key="1">
    <source>
        <dbReference type="EMBL" id="RFT46788.1"/>
    </source>
</evidence>
<gene>
    <name evidence="1" type="ORF">CHT91_00165</name>
</gene>
<dbReference type="AlphaFoldDB" id="A0A3E2DN98"/>
<name>A0A3E2DN98_9ACTN</name>
<protein>
    <submittedName>
        <fullName evidence="1">Nitrate ABC transporter</fullName>
    </submittedName>
</protein>
<dbReference type="EMBL" id="NOWI01000001">
    <property type="protein sequence ID" value="RFT46788.1"/>
    <property type="molecule type" value="Genomic_DNA"/>
</dbReference>